<dbReference type="AlphaFoldDB" id="A0A173UQX5"/>
<name>A0A173UQX5_ANAHA</name>
<dbReference type="InterPro" id="IPR005790">
    <property type="entry name" value="DNA_polIII_delta"/>
</dbReference>
<dbReference type="SUPFAM" id="SSF48019">
    <property type="entry name" value="post-AAA+ oligomerization domain-like"/>
    <property type="match status" value="1"/>
</dbReference>
<evidence type="ECO:0000256" key="6">
    <source>
        <dbReference type="ARBA" id="ARBA00022932"/>
    </source>
</evidence>
<evidence type="ECO:0000256" key="4">
    <source>
        <dbReference type="ARBA" id="ARBA00022695"/>
    </source>
</evidence>
<comment type="catalytic activity">
    <reaction evidence="8">
        <text>DNA(n) + a 2'-deoxyribonucleoside 5'-triphosphate = DNA(n+1) + diphosphate</text>
        <dbReference type="Rhea" id="RHEA:22508"/>
        <dbReference type="Rhea" id="RHEA-COMP:17339"/>
        <dbReference type="Rhea" id="RHEA-COMP:17340"/>
        <dbReference type="ChEBI" id="CHEBI:33019"/>
        <dbReference type="ChEBI" id="CHEBI:61560"/>
        <dbReference type="ChEBI" id="CHEBI:173112"/>
        <dbReference type="EC" id="2.7.7.7"/>
    </reaction>
</comment>
<keyword evidence="6" id="KW-0239">DNA-directed DNA polymerase</keyword>
<dbReference type="EC" id="2.7.7.7" evidence="1"/>
<dbReference type="InterPro" id="IPR027417">
    <property type="entry name" value="P-loop_NTPase"/>
</dbReference>
<feature type="domain" description="DNA polymerase III delta subunit-like C-terminal" evidence="10">
    <location>
        <begin position="211"/>
        <end position="330"/>
    </location>
</feature>
<feature type="domain" description="DNA polymerase III delta N-terminal" evidence="9">
    <location>
        <begin position="24"/>
        <end position="133"/>
    </location>
</feature>
<dbReference type="NCBIfam" id="TIGR01128">
    <property type="entry name" value="holA"/>
    <property type="match status" value="1"/>
</dbReference>
<dbReference type="OrthoDB" id="9775929at2"/>
<dbReference type="SUPFAM" id="SSF52540">
    <property type="entry name" value="P-loop containing nucleoside triphosphate hydrolases"/>
    <property type="match status" value="1"/>
</dbReference>
<reference evidence="11 12" key="1">
    <citation type="submission" date="2015-09" db="EMBL/GenBank/DDBJ databases">
        <authorList>
            <consortium name="Pathogen Informatics"/>
        </authorList>
    </citation>
    <scope>NUCLEOTIDE SEQUENCE [LARGE SCALE GENOMIC DNA]</scope>
    <source>
        <strain evidence="11 12">2789STDY5834959</strain>
    </source>
</reference>
<keyword evidence="4" id="KW-0548">Nucleotidyltransferase</keyword>
<dbReference type="Gene3D" id="1.10.8.60">
    <property type="match status" value="1"/>
</dbReference>
<keyword evidence="5" id="KW-0235">DNA replication</keyword>
<comment type="similarity">
    <text evidence="7">Belongs to the DNA polymerase HolA subunit family.</text>
</comment>
<dbReference type="InterPro" id="IPR048466">
    <property type="entry name" value="DNA_pol3_delta-like_C"/>
</dbReference>
<protein>
    <recommendedName>
        <fullName evidence="2">DNA polymerase III subunit delta</fullName>
        <ecNumber evidence="1">2.7.7.7</ecNumber>
    </recommendedName>
</protein>
<sequence>MGSMNREIKKISEDIKTNTFKQFYLFYGEEKYMILQMKDQLKRALISEDDTMNYSYFEGKKVDPTEIIELAKTVPFFNDHRFIILDGTGLGKKSDDSFIKGLKEISDTSVLLFIEDTIDKRSKIYKFLSKQGHAACFEPMKNKELSQWITLLLKKDEKQMSISTMNNFLYRCGSDMHTLKNELDKLISYVGDRKEITSYDLEQLTSSQTINQIFIMLDAIARKQRDKVLTLYYDLIELKESPFGILALLARQCNQLLQVKNLDDLGKDNGTISKEIKIPAFAVGKLKDQSKMFSIEVLLSMVEACAKTDELIKTGKINDRVGVELILIQFSQN</sequence>
<dbReference type="EMBL" id="CYXY01000027">
    <property type="protein sequence ID" value="CUN17452.1"/>
    <property type="molecule type" value="Genomic_DNA"/>
</dbReference>
<dbReference type="Gene3D" id="3.40.50.300">
    <property type="entry name" value="P-loop containing nucleotide triphosphate hydrolases"/>
    <property type="match status" value="1"/>
</dbReference>
<evidence type="ECO:0000259" key="9">
    <source>
        <dbReference type="Pfam" id="PF06144"/>
    </source>
</evidence>
<dbReference type="GO" id="GO:0003677">
    <property type="term" value="F:DNA binding"/>
    <property type="evidence" value="ECO:0007669"/>
    <property type="project" value="InterPro"/>
</dbReference>
<evidence type="ECO:0000256" key="8">
    <source>
        <dbReference type="ARBA" id="ARBA00049244"/>
    </source>
</evidence>
<dbReference type="InterPro" id="IPR008921">
    <property type="entry name" value="DNA_pol3_clamp-load_cplx_C"/>
</dbReference>
<dbReference type="Gene3D" id="1.20.272.10">
    <property type="match status" value="1"/>
</dbReference>
<evidence type="ECO:0000259" key="10">
    <source>
        <dbReference type="Pfam" id="PF21694"/>
    </source>
</evidence>
<evidence type="ECO:0000256" key="3">
    <source>
        <dbReference type="ARBA" id="ARBA00022679"/>
    </source>
</evidence>
<dbReference type="GO" id="GO:0003887">
    <property type="term" value="F:DNA-directed DNA polymerase activity"/>
    <property type="evidence" value="ECO:0007669"/>
    <property type="project" value="UniProtKB-KW"/>
</dbReference>
<dbReference type="GO" id="GO:0009360">
    <property type="term" value="C:DNA polymerase III complex"/>
    <property type="evidence" value="ECO:0007669"/>
    <property type="project" value="InterPro"/>
</dbReference>
<keyword evidence="3" id="KW-0808">Transferase</keyword>
<dbReference type="Proteomes" id="UP000095553">
    <property type="component" value="Unassembled WGS sequence"/>
</dbReference>
<gene>
    <name evidence="11" type="ORF">ERS852571_02984</name>
</gene>
<dbReference type="PANTHER" id="PTHR34388">
    <property type="entry name" value="DNA POLYMERASE III SUBUNIT DELTA"/>
    <property type="match status" value="1"/>
</dbReference>
<evidence type="ECO:0000313" key="11">
    <source>
        <dbReference type="EMBL" id="CUN17452.1"/>
    </source>
</evidence>
<proteinExistence type="inferred from homology"/>
<dbReference type="PANTHER" id="PTHR34388:SF1">
    <property type="entry name" value="DNA POLYMERASE III SUBUNIT DELTA"/>
    <property type="match status" value="1"/>
</dbReference>
<evidence type="ECO:0000256" key="7">
    <source>
        <dbReference type="ARBA" id="ARBA00034754"/>
    </source>
</evidence>
<evidence type="ECO:0000313" key="12">
    <source>
        <dbReference type="Proteomes" id="UP000095553"/>
    </source>
</evidence>
<evidence type="ECO:0000256" key="2">
    <source>
        <dbReference type="ARBA" id="ARBA00017703"/>
    </source>
</evidence>
<organism evidence="11 12">
    <name type="scientific">Anaerostipes hadrus</name>
    <dbReference type="NCBI Taxonomy" id="649756"/>
    <lineage>
        <taxon>Bacteria</taxon>
        <taxon>Bacillati</taxon>
        <taxon>Bacillota</taxon>
        <taxon>Clostridia</taxon>
        <taxon>Lachnospirales</taxon>
        <taxon>Lachnospiraceae</taxon>
        <taxon>Anaerostipes</taxon>
    </lineage>
</organism>
<accession>A0A173UQX5</accession>
<dbReference type="Pfam" id="PF06144">
    <property type="entry name" value="DNA_pol3_delta"/>
    <property type="match status" value="1"/>
</dbReference>
<evidence type="ECO:0000256" key="1">
    <source>
        <dbReference type="ARBA" id="ARBA00012417"/>
    </source>
</evidence>
<dbReference type="InterPro" id="IPR010372">
    <property type="entry name" value="DNA_pol3_delta_N"/>
</dbReference>
<dbReference type="Pfam" id="PF21694">
    <property type="entry name" value="DNA_pol3_delta_C"/>
    <property type="match status" value="1"/>
</dbReference>
<dbReference type="GO" id="GO:0006261">
    <property type="term" value="P:DNA-templated DNA replication"/>
    <property type="evidence" value="ECO:0007669"/>
    <property type="project" value="TreeGrafter"/>
</dbReference>
<evidence type="ECO:0000256" key="5">
    <source>
        <dbReference type="ARBA" id="ARBA00022705"/>
    </source>
</evidence>